<dbReference type="PANTHER" id="PTHR23271">
    <property type="entry name" value="HEPATOCELLULAR CARCINOMA-ASSOCIATED ANTIGEN 66"/>
    <property type="match status" value="1"/>
</dbReference>
<gene>
    <name evidence="2" type="ORF">OESDEN_06039</name>
</gene>
<feature type="compositionally biased region" description="Basic and acidic residues" evidence="1">
    <location>
        <begin position="489"/>
        <end position="507"/>
    </location>
</feature>
<feature type="compositionally biased region" description="Basic residues" evidence="1">
    <location>
        <begin position="509"/>
        <end position="524"/>
    </location>
</feature>
<dbReference type="AlphaFoldDB" id="A0A0B1TF67"/>
<dbReference type="PANTHER" id="PTHR23271:SF1">
    <property type="entry name" value="U3 SMALL NUCLEOLAR RNA-ASSOCIATED PROTEIN 6 HOMOLOG"/>
    <property type="match status" value="1"/>
</dbReference>
<keyword evidence="3" id="KW-1185">Reference proteome</keyword>
<evidence type="ECO:0008006" key="4">
    <source>
        <dbReference type="Google" id="ProtNLM"/>
    </source>
</evidence>
<protein>
    <recommendedName>
        <fullName evidence="4">U3 small nucleolar RNA-associated protein 6</fullName>
    </recommendedName>
</protein>
<evidence type="ECO:0000256" key="1">
    <source>
        <dbReference type="SAM" id="MobiDB-lite"/>
    </source>
</evidence>
<dbReference type="Proteomes" id="UP000053660">
    <property type="component" value="Unassembled WGS sequence"/>
</dbReference>
<proteinExistence type="predicted"/>
<evidence type="ECO:0000313" key="2">
    <source>
        <dbReference type="EMBL" id="KHJ94035.1"/>
    </source>
</evidence>
<feature type="region of interest" description="Disordered" evidence="1">
    <location>
        <begin position="458"/>
        <end position="524"/>
    </location>
</feature>
<dbReference type="GO" id="GO:0032040">
    <property type="term" value="C:small-subunit processome"/>
    <property type="evidence" value="ECO:0007669"/>
    <property type="project" value="TreeGrafter"/>
</dbReference>
<dbReference type="InterPro" id="IPR013949">
    <property type="entry name" value="Utp6"/>
</dbReference>
<dbReference type="EMBL" id="KN550495">
    <property type="protein sequence ID" value="KHJ94035.1"/>
    <property type="molecule type" value="Genomic_DNA"/>
</dbReference>
<evidence type="ECO:0000313" key="3">
    <source>
        <dbReference type="Proteomes" id="UP000053660"/>
    </source>
</evidence>
<dbReference type="GO" id="GO:0030515">
    <property type="term" value="F:snoRNA binding"/>
    <property type="evidence" value="ECO:0007669"/>
    <property type="project" value="InterPro"/>
</dbReference>
<name>A0A0B1TF67_OESDE</name>
<dbReference type="GO" id="GO:0034388">
    <property type="term" value="C:Pwp2p-containing subcomplex of 90S preribosome"/>
    <property type="evidence" value="ECO:0007669"/>
    <property type="project" value="TreeGrafter"/>
</dbReference>
<sequence length="524" mass="61153">MIFQIHGRNEILRRDFALWQFFSAASPQNARTQILASLRLFPQSAILYAAFFAIEIHFVEKVLKRRKFITEEKGKHKQGADESDSERVYDEEVDDNIMNLDVARAVIEEALSAVPKESASAMLVEMWKECNTVEGVPNIKKIRDFIVEKLNEFDNEDTRLFEIELACKEGKSKFDAFDLAITKTPTEKMHRLYLEWLRDSSMKDAFSEMKIRSLLRKICDGGWMNERDWCDLESIVLTAEEEFDEHFIEKCVQERPESVTFWTIFLQKRMEGKITSDEFRDSCNKALEKVDPELSFPIWQIAIEYCIMNAPEEVEQVFHDAIKSSNTSVASKIKILFVDYLNQLYEDNTLTQEQLKERLMELVNSKPNSSEFYCHVHRKELERSNPDVKFAGFVLKSAIIEECASVEAVILYAKWCMKYDIAKFHVVQQTGLKLFKGSELDEFMVEWTKLVQNAASEAVKEDRKREEESSKAKKRKDLGDEPLAQKKKCLCERDSENNDKEEKDAKQKGLQRRLKRKSKLAKLR</sequence>
<feature type="compositionally biased region" description="Basic and acidic residues" evidence="1">
    <location>
        <begin position="458"/>
        <end position="471"/>
    </location>
</feature>
<reference evidence="2 3" key="1">
    <citation type="submission" date="2014-03" db="EMBL/GenBank/DDBJ databases">
        <title>Draft genome of the hookworm Oesophagostomum dentatum.</title>
        <authorList>
            <person name="Mitreva M."/>
        </authorList>
    </citation>
    <scope>NUCLEOTIDE SEQUENCE [LARGE SCALE GENOMIC DNA]</scope>
    <source>
        <strain evidence="2 3">OD-Hann</strain>
    </source>
</reference>
<accession>A0A0B1TF67</accession>
<dbReference type="GO" id="GO:0000462">
    <property type="term" value="P:maturation of SSU-rRNA from tricistronic rRNA transcript (SSU-rRNA, 5.8S rRNA, LSU-rRNA)"/>
    <property type="evidence" value="ECO:0007669"/>
    <property type="project" value="InterPro"/>
</dbReference>
<dbReference type="OrthoDB" id="28112at2759"/>
<organism evidence="2 3">
    <name type="scientific">Oesophagostomum dentatum</name>
    <name type="common">Nodular worm</name>
    <dbReference type="NCBI Taxonomy" id="61180"/>
    <lineage>
        <taxon>Eukaryota</taxon>
        <taxon>Metazoa</taxon>
        <taxon>Ecdysozoa</taxon>
        <taxon>Nematoda</taxon>
        <taxon>Chromadorea</taxon>
        <taxon>Rhabditida</taxon>
        <taxon>Rhabditina</taxon>
        <taxon>Rhabditomorpha</taxon>
        <taxon>Strongyloidea</taxon>
        <taxon>Strongylidae</taxon>
        <taxon>Oesophagostomum</taxon>
    </lineage>
</organism>